<reference evidence="2 3" key="1">
    <citation type="journal article" date="2015" name="Genome Announc.">
        <title>Expanding the biotechnology potential of lactobacilli through comparative genomics of 213 strains and associated genera.</title>
        <authorList>
            <person name="Sun Z."/>
            <person name="Harris H.M."/>
            <person name="McCann A."/>
            <person name="Guo C."/>
            <person name="Argimon S."/>
            <person name="Zhang W."/>
            <person name="Yang X."/>
            <person name="Jeffery I.B."/>
            <person name="Cooney J.C."/>
            <person name="Kagawa T.F."/>
            <person name="Liu W."/>
            <person name="Song Y."/>
            <person name="Salvetti E."/>
            <person name="Wrobel A."/>
            <person name="Rasinkangas P."/>
            <person name="Parkhill J."/>
            <person name="Rea M.C."/>
            <person name="O'Sullivan O."/>
            <person name="Ritari J."/>
            <person name="Douillard F.P."/>
            <person name="Paul Ross R."/>
            <person name="Yang R."/>
            <person name="Briner A.E."/>
            <person name="Felis G.E."/>
            <person name="de Vos W.M."/>
            <person name="Barrangou R."/>
            <person name="Klaenhammer T.R."/>
            <person name="Caufield P.W."/>
            <person name="Cui Y."/>
            <person name="Zhang H."/>
            <person name="O'Toole P.W."/>
        </authorList>
    </citation>
    <scope>NUCLEOTIDE SEQUENCE [LARGE SCALE GENOMIC DNA]</scope>
    <source>
        <strain evidence="2 3">DSM 20452</strain>
    </source>
</reference>
<gene>
    <name evidence="2" type="ORF">FC48_GL001897</name>
</gene>
<protein>
    <submittedName>
        <fullName evidence="2">Uncharacterized protein</fullName>
    </submittedName>
</protein>
<evidence type="ECO:0000313" key="2">
    <source>
        <dbReference type="EMBL" id="KRM76315.1"/>
    </source>
</evidence>
<dbReference type="EMBL" id="AYYN01000041">
    <property type="protein sequence ID" value="KRM76315.1"/>
    <property type="molecule type" value="Genomic_DNA"/>
</dbReference>
<evidence type="ECO:0000313" key="3">
    <source>
        <dbReference type="Proteomes" id="UP000051612"/>
    </source>
</evidence>
<sequence>MPKHARKYEHFIDDSQPHRKGYSANGGKLAMIDGYIAGANVTIAKKRTSTMTDSQKEQARKRMKELHKKKRG</sequence>
<feature type="compositionally biased region" description="Basic residues" evidence="1">
    <location>
        <begin position="61"/>
        <end position="72"/>
    </location>
</feature>
<name>A0A0R2BJL9_9LACO</name>
<dbReference type="AlphaFoldDB" id="A0A0R2BJL9"/>
<evidence type="ECO:0000256" key="1">
    <source>
        <dbReference type="SAM" id="MobiDB-lite"/>
    </source>
</evidence>
<feature type="region of interest" description="Disordered" evidence="1">
    <location>
        <begin position="47"/>
        <end position="72"/>
    </location>
</feature>
<dbReference type="PATRIC" id="fig|1423772.3.peg.2027"/>
<comment type="caution">
    <text evidence="2">The sequence shown here is derived from an EMBL/GenBank/DDBJ whole genome shotgun (WGS) entry which is preliminary data.</text>
</comment>
<dbReference type="Proteomes" id="UP000051612">
    <property type="component" value="Unassembled WGS sequence"/>
</dbReference>
<accession>A0A0R2BJL9</accession>
<proteinExistence type="predicted"/>
<organism evidence="2 3">
    <name type="scientific">Ligilactobacillus murinus DSM 20452 = NBRC 14221</name>
    <dbReference type="NCBI Taxonomy" id="1423772"/>
    <lineage>
        <taxon>Bacteria</taxon>
        <taxon>Bacillati</taxon>
        <taxon>Bacillota</taxon>
        <taxon>Bacilli</taxon>
        <taxon>Lactobacillales</taxon>
        <taxon>Lactobacillaceae</taxon>
        <taxon>Ligilactobacillus</taxon>
    </lineage>
</organism>